<name>A0A645G1I5_9ZZZZ</name>
<protein>
    <submittedName>
        <fullName evidence="2">Uncharacterized protein</fullName>
    </submittedName>
</protein>
<organism evidence="2">
    <name type="scientific">bioreactor metagenome</name>
    <dbReference type="NCBI Taxonomy" id="1076179"/>
    <lineage>
        <taxon>unclassified sequences</taxon>
        <taxon>metagenomes</taxon>
        <taxon>ecological metagenomes</taxon>
    </lineage>
</organism>
<comment type="caution">
    <text evidence="2">The sequence shown here is derived from an EMBL/GenBank/DDBJ whole genome shotgun (WGS) entry which is preliminary data.</text>
</comment>
<reference evidence="2" key="1">
    <citation type="submission" date="2019-08" db="EMBL/GenBank/DDBJ databases">
        <authorList>
            <person name="Kucharzyk K."/>
            <person name="Murdoch R.W."/>
            <person name="Higgins S."/>
            <person name="Loffler F."/>
        </authorList>
    </citation>
    <scope>NUCLEOTIDE SEQUENCE</scope>
</reference>
<dbReference type="EMBL" id="VSSQ01068498">
    <property type="protein sequence ID" value="MPN20681.1"/>
    <property type="molecule type" value="Genomic_DNA"/>
</dbReference>
<dbReference type="AlphaFoldDB" id="A0A645G1I5"/>
<evidence type="ECO:0000256" key="1">
    <source>
        <dbReference type="SAM" id="MobiDB-lite"/>
    </source>
</evidence>
<accession>A0A645G1I5</accession>
<proteinExistence type="predicted"/>
<gene>
    <name evidence="2" type="ORF">SDC9_168060</name>
</gene>
<feature type="region of interest" description="Disordered" evidence="1">
    <location>
        <begin position="124"/>
        <end position="143"/>
    </location>
</feature>
<sequence length="143" mass="15720">MHRLLFGGGELRRHTGDGWHVKRLGPGVENQQNQKARQEIGKGPRHKNEKLLPIPLAADGPGIIRILVLSLHGAVAAHGEDAEGILRLSPLSFKEGRTHADGKLVNLHAAGLGGQKVSQLVERDKHAKHENRRENVDNCHKYS</sequence>
<evidence type="ECO:0000313" key="2">
    <source>
        <dbReference type="EMBL" id="MPN20681.1"/>
    </source>
</evidence>